<protein>
    <submittedName>
        <fullName evidence="1">Uncharacterized protein</fullName>
    </submittedName>
</protein>
<evidence type="ECO:0000313" key="2">
    <source>
        <dbReference type="Proteomes" id="UP001235303"/>
    </source>
</evidence>
<evidence type="ECO:0000313" key="1">
    <source>
        <dbReference type="EMBL" id="MDJ1170228.1"/>
    </source>
</evidence>
<dbReference type="EMBL" id="JAQOSP010000085">
    <property type="protein sequence ID" value="MDJ1170228.1"/>
    <property type="molecule type" value="Genomic_DNA"/>
</dbReference>
<proteinExistence type="predicted"/>
<reference evidence="1 2" key="1">
    <citation type="submission" date="2023-01" db="EMBL/GenBank/DDBJ databases">
        <title>Novel diversity within Roseofilum (Cyanobacteria; Desertifilaceae) from marine benthic mats with descriptions of four novel species.</title>
        <authorList>
            <person name="Wang Y."/>
            <person name="Berthold D.E."/>
            <person name="Hu J."/>
            <person name="Lefler F.W."/>
            <person name="Laughinghouse H.D. IV."/>
        </authorList>
    </citation>
    <scope>NUCLEOTIDE SEQUENCE [LARGE SCALE GENOMIC DNA]</scope>
    <source>
        <strain evidence="1 2">BLCC-M154</strain>
    </source>
</reference>
<keyword evidence="2" id="KW-1185">Reference proteome</keyword>
<sequence length="59" mass="6966">MAKFRVASIKRRNTMSDPEDIQQAINQLLDKIQELQEQPVQDSNGEIIPYYQWEITSQE</sequence>
<accession>A0ABT7AVZ0</accession>
<name>A0ABT7AVZ0_9CYAN</name>
<organism evidence="1 2">
    <name type="scientific">Roseofilum acuticapitatum BLCC-M154</name>
    <dbReference type="NCBI Taxonomy" id="3022444"/>
    <lineage>
        <taxon>Bacteria</taxon>
        <taxon>Bacillati</taxon>
        <taxon>Cyanobacteriota</taxon>
        <taxon>Cyanophyceae</taxon>
        <taxon>Desertifilales</taxon>
        <taxon>Desertifilaceae</taxon>
        <taxon>Roseofilum</taxon>
        <taxon>Roseofilum acuticapitatum</taxon>
    </lineage>
</organism>
<dbReference type="Proteomes" id="UP001235303">
    <property type="component" value="Unassembled WGS sequence"/>
</dbReference>
<dbReference type="RefSeq" id="WP_283753984.1">
    <property type="nucleotide sequence ID" value="NZ_JAQOSP010000085.1"/>
</dbReference>
<gene>
    <name evidence="1" type="ORF">PMG71_12380</name>
</gene>
<comment type="caution">
    <text evidence="1">The sequence shown here is derived from an EMBL/GenBank/DDBJ whole genome shotgun (WGS) entry which is preliminary data.</text>
</comment>